<keyword evidence="2" id="KW-0560">Oxidoreductase</keyword>
<dbReference type="InterPro" id="IPR036291">
    <property type="entry name" value="NAD(P)-bd_dom_sf"/>
</dbReference>
<reference evidence="7 8" key="1">
    <citation type="submission" date="2018-10" db="EMBL/GenBank/DDBJ databases">
        <authorList>
            <person name="Li J."/>
        </authorList>
    </citation>
    <scope>NUCLEOTIDE SEQUENCE [LARGE SCALE GENOMIC DNA]</scope>
    <source>
        <strain evidence="7 8">JCM 30549</strain>
    </source>
</reference>
<feature type="domain" description="Gfo/Idh/MocA-like oxidoreductase N-terminal" evidence="5">
    <location>
        <begin position="34"/>
        <end position="149"/>
    </location>
</feature>
<dbReference type="Pfam" id="PF01408">
    <property type="entry name" value="GFO_IDH_MocA"/>
    <property type="match status" value="1"/>
</dbReference>
<dbReference type="EMBL" id="RCUW01000001">
    <property type="protein sequence ID" value="RLP71293.1"/>
    <property type="molecule type" value="Genomic_DNA"/>
</dbReference>
<evidence type="ECO:0000256" key="2">
    <source>
        <dbReference type="ARBA" id="ARBA00023002"/>
    </source>
</evidence>
<evidence type="ECO:0000313" key="7">
    <source>
        <dbReference type="EMBL" id="RLP71293.1"/>
    </source>
</evidence>
<evidence type="ECO:0000256" key="4">
    <source>
        <dbReference type="SAM" id="MobiDB-lite"/>
    </source>
</evidence>
<keyword evidence="3" id="KW-0520">NAD</keyword>
<dbReference type="Gene3D" id="3.40.50.720">
    <property type="entry name" value="NAD(P)-binding Rossmann-like Domain"/>
    <property type="match status" value="1"/>
</dbReference>
<dbReference type="GO" id="GO:0000166">
    <property type="term" value="F:nucleotide binding"/>
    <property type="evidence" value="ECO:0007669"/>
    <property type="project" value="InterPro"/>
</dbReference>
<dbReference type="Proteomes" id="UP000275395">
    <property type="component" value="Unassembled WGS sequence"/>
</dbReference>
<dbReference type="InterPro" id="IPR000683">
    <property type="entry name" value="Gfo/Idh/MocA-like_OxRdtase_N"/>
</dbReference>
<evidence type="ECO:0000256" key="3">
    <source>
        <dbReference type="ARBA" id="ARBA00023027"/>
    </source>
</evidence>
<dbReference type="Gene3D" id="3.30.360.10">
    <property type="entry name" value="Dihydrodipicolinate Reductase, domain 2"/>
    <property type="match status" value="1"/>
</dbReference>
<dbReference type="PANTHER" id="PTHR22604:SF105">
    <property type="entry name" value="TRANS-1,2-DIHYDROBENZENE-1,2-DIOL DEHYDROGENASE"/>
    <property type="match status" value="1"/>
</dbReference>
<dbReference type="SUPFAM" id="SSF55347">
    <property type="entry name" value="Glyceraldehyde-3-phosphate dehydrogenase-like, C-terminal domain"/>
    <property type="match status" value="1"/>
</dbReference>
<dbReference type="InterPro" id="IPR050984">
    <property type="entry name" value="Gfo/Idh/MocA_domain"/>
</dbReference>
<dbReference type="AlphaFoldDB" id="A0A3L6ZTK2"/>
<evidence type="ECO:0000259" key="6">
    <source>
        <dbReference type="Pfam" id="PF22725"/>
    </source>
</evidence>
<evidence type="ECO:0000259" key="5">
    <source>
        <dbReference type="Pfam" id="PF01408"/>
    </source>
</evidence>
<gene>
    <name evidence="7" type="ORF">D9V30_01795</name>
</gene>
<name>A0A3L6ZTK2_9MICO</name>
<comment type="caution">
    <text evidence="7">The sequence shown here is derived from an EMBL/GenBank/DDBJ whole genome shotgun (WGS) entry which is preliminary data.</text>
</comment>
<dbReference type="PANTHER" id="PTHR22604">
    <property type="entry name" value="OXIDOREDUCTASES"/>
    <property type="match status" value="1"/>
</dbReference>
<dbReference type="SUPFAM" id="SSF51735">
    <property type="entry name" value="NAD(P)-binding Rossmann-fold domains"/>
    <property type="match status" value="1"/>
</dbReference>
<dbReference type="Pfam" id="PF22725">
    <property type="entry name" value="GFO_IDH_MocA_C3"/>
    <property type="match status" value="1"/>
</dbReference>
<sequence>MRLTGTDRPIEGDPVRSLPSDPRFETDAGEPALRWGILAPGGIAAAFVRSLRHTVQRPVAVGSRSLDRAQRFAAEHGIESAYGSYRELVEDPEVDVVYVAAPHSEHRELGLLAIAAGKHVLIEKPMATTAEDVRLLAAAAAEAGVFLMEAMWSRYLPQAAVLRAVLREGLLGDPVTVVADHGQLIPFDPNGRLYRPELAGGAVLDLGVYAVQFDSMVFGAPRALTAVGTGTGTGVDATATLVLDHGEGRQSTLTTSLAAASPSRAFIAGSQARIETGELFYTPTTLTLSGPELDEPVRWVDDSGRDGHLGLSWQATALASFVASGLRESPLHTLAETAEIAGTMAEAIRQIAPA</sequence>
<feature type="region of interest" description="Disordered" evidence="4">
    <location>
        <begin position="1"/>
        <end position="26"/>
    </location>
</feature>
<dbReference type="GO" id="GO:0016491">
    <property type="term" value="F:oxidoreductase activity"/>
    <property type="evidence" value="ECO:0007669"/>
    <property type="project" value="UniProtKB-KW"/>
</dbReference>
<evidence type="ECO:0000313" key="8">
    <source>
        <dbReference type="Proteomes" id="UP000275395"/>
    </source>
</evidence>
<accession>A0A3L6ZTK2</accession>
<proteinExistence type="inferred from homology"/>
<feature type="domain" description="GFO/IDH/MocA-like oxidoreductase" evidence="6">
    <location>
        <begin position="162"/>
        <end position="275"/>
    </location>
</feature>
<protein>
    <submittedName>
        <fullName evidence="7">Gfo/Idh/MocA family oxidoreductase</fullName>
    </submittedName>
</protein>
<dbReference type="InterPro" id="IPR055170">
    <property type="entry name" value="GFO_IDH_MocA-like_dom"/>
</dbReference>
<evidence type="ECO:0000256" key="1">
    <source>
        <dbReference type="ARBA" id="ARBA00010928"/>
    </source>
</evidence>
<comment type="similarity">
    <text evidence="1">Belongs to the Gfo/Idh/MocA family.</text>
</comment>
<organism evidence="7 8">
    <name type="scientific">Mycetocola reblochoni</name>
    <dbReference type="NCBI Taxonomy" id="331618"/>
    <lineage>
        <taxon>Bacteria</taxon>
        <taxon>Bacillati</taxon>
        <taxon>Actinomycetota</taxon>
        <taxon>Actinomycetes</taxon>
        <taxon>Micrococcales</taxon>
        <taxon>Microbacteriaceae</taxon>
        <taxon>Mycetocola</taxon>
    </lineage>
</organism>